<keyword evidence="1" id="KW-0808">Transferase</keyword>
<reference evidence="3" key="1">
    <citation type="submission" date="2021-08" db="EMBL/GenBank/DDBJ databases">
        <title>DNA methylation of m4C regulates biosynthesis of daptomycin in Streptomyces roseosporus L30.</title>
        <authorList>
            <person name="Fang J.-L."/>
        </authorList>
    </citation>
    <scope>NUCLEOTIDE SEQUENCE</scope>
    <source>
        <strain evidence="3">L30</strain>
    </source>
</reference>
<dbReference type="Gene3D" id="3.40.1180.10">
    <property type="entry name" value="Decaprenyl diphosphate synthase-like"/>
    <property type="match status" value="1"/>
</dbReference>
<name>A0ABY4UW57_STRFL</name>
<gene>
    <name evidence="3" type="ORF">K7395_15390</name>
</gene>
<evidence type="ECO:0000256" key="2">
    <source>
        <dbReference type="ARBA" id="ARBA00038453"/>
    </source>
</evidence>
<dbReference type="Proteomes" id="UP001056079">
    <property type="component" value="Chromosome"/>
</dbReference>
<dbReference type="RefSeq" id="WP_006126465.1">
    <property type="nucleotide sequence ID" value="NZ_CP098609.1"/>
</dbReference>
<evidence type="ECO:0000313" key="4">
    <source>
        <dbReference type="Proteomes" id="UP001056079"/>
    </source>
</evidence>
<keyword evidence="4" id="KW-1185">Reference proteome</keyword>
<dbReference type="PANTHER" id="PTHR10291:SF43">
    <property type="entry name" value="DEHYDRODOLICHYL DIPHOSPHATE SYNTHASE COMPLEX SUBUNIT DHDDS"/>
    <property type="match status" value="1"/>
</dbReference>
<comment type="similarity">
    <text evidence="2">Belongs to the UPP synthase family. Z-FPP synthase subfamily.</text>
</comment>
<dbReference type="EMBL" id="CP098609">
    <property type="protein sequence ID" value="USC48032.1"/>
    <property type="molecule type" value="Genomic_DNA"/>
</dbReference>
<protein>
    <submittedName>
        <fullName evidence="3">Undecaprenyl diphosphate synthase family protein</fullName>
    </submittedName>
</protein>
<organism evidence="3 4">
    <name type="scientific">Streptomyces filamentosus</name>
    <name type="common">Streptomyces roseosporus</name>
    <dbReference type="NCBI Taxonomy" id="67294"/>
    <lineage>
        <taxon>Bacteria</taxon>
        <taxon>Bacillati</taxon>
        <taxon>Actinomycetota</taxon>
        <taxon>Actinomycetes</taxon>
        <taxon>Kitasatosporales</taxon>
        <taxon>Streptomycetaceae</taxon>
        <taxon>Streptomyces</taxon>
    </lineage>
</organism>
<dbReference type="Pfam" id="PF01255">
    <property type="entry name" value="Prenyltransf"/>
    <property type="match status" value="1"/>
</dbReference>
<accession>A0ABY4UW57</accession>
<dbReference type="PANTHER" id="PTHR10291">
    <property type="entry name" value="DEHYDRODOLICHYL DIPHOSPHATE SYNTHASE FAMILY MEMBER"/>
    <property type="match status" value="1"/>
</dbReference>
<dbReference type="InterPro" id="IPR001441">
    <property type="entry name" value="UPP_synth-like"/>
</dbReference>
<sequence>MTPRHVAVLLDGLAQFAEEQGVSEAMAYRAGCAKQLEIARWCHARGAGTVTLEILPPTHTDPHEDIAADAEWAAVLDDFLVGWDGARDIALNHLGDPARLPVKLADRFRASAARRDAATQGSFQVNLALGYDGHGEILDAVRATLHQAQADGRGLTDVAAALDVESLETQLASGPLPPVDLIIRAGGGQYLSGFLLWQSAYAEFYFSGTPAPALTQDDLTAAFADYARRNRRYGK</sequence>
<evidence type="ECO:0000256" key="1">
    <source>
        <dbReference type="ARBA" id="ARBA00022679"/>
    </source>
</evidence>
<dbReference type="InterPro" id="IPR036424">
    <property type="entry name" value="UPP_synth-like_sf"/>
</dbReference>
<dbReference type="SUPFAM" id="SSF64005">
    <property type="entry name" value="Undecaprenyl diphosphate synthase"/>
    <property type="match status" value="1"/>
</dbReference>
<evidence type="ECO:0000313" key="3">
    <source>
        <dbReference type="EMBL" id="USC48032.1"/>
    </source>
</evidence>
<proteinExistence type="inferred from homology"/>